<proteinExistence type="predicted"/>
<keyword evidence="1" id="KW-0472">Membrane</keyword>
<reference evidence="3 4" key="1">
    <citation type="journal article" date="2018" name="PLoS Genet.">
        <title>Population sequencing reveals clonal diversity and ancestral inbreeding in the grapevine cultivar Chardonnay.</title>
        <authorList>
            <person name="Roach M.J."/>
            <person name="Johnson D.L."/>
            <person name="Bohlmann J."/>
            <person name="van Vuuren H.J."/>
            <person name="Jones S.J."/>
            <person name="Pretorius I.S."/>
            <person name="Schmidt S.A."/>
            <person name="Borneman A.R."/>
        </authorList>
    </citation>
    <scope>NUCLEOTIDE SEQUENCE [LARGE SCALE GENOMIC DNA]</scope>
    <source>
        <strain evidence="4">cv. Chardonnay</strain>
        <tissue evidence="3">Leaf</tissue>
    </source>
</reference>
<comment type="caution">
    <text evidence="3">The sequence shown here is derived from an EMBL/GenBank/DDBJ whole genome shotgun (WGS) entry which is preliminary data.</text>
</comment>
<evidence type="ECO:0000259" key="2">
    <source>
        <dbReference type="Pfam" id="PF13966"/>
    </source>
</evidence>
<sequence length="219" mass="25401">MDEEDRVLWTPMKIGKFSVKSLYKAVELESSVYFPMKIIWNSWVQPKVCFFAWEASWGKALTLDQIQKRGWALPNRCYLCHSNEESIDHLLLHCVKTRALWEVFFSLFGVLWVFPSSVKETLLSWNGFFVGKKRKKVWRVGPLCIFWTVWKLKMIIMVEKQGVVLNRWTLPFTVVPTALGTALDINLSNASLVFISVTFATMCKSASPIFLLIFAFAFR</sequence>
<dbReference type="Proteomes" id="UP000288805">
    <property type="component" value="Unassembled WGS sequence"/>
</dbReference>
<organism evidence="3 4">
    <name type="scientific">Vitis vinifera</name>
    <name type="common">Grape</name>
    <dbReference type="NCBI Taxonomy" id="29760"/>
    <lineage>
        <taxon>Eukaryota</taxon>
        <taxon>Viridiplantae</taxon>
        <taxon>Streptophyta</taxon>
        <taxon>Embryophyta</taxon>
        <taxon>Tracheophyta</taxon>
        <taxon>Spermatophyta</taxon>
        <taxon>Magnoliopsida</taxon>
        <taxon>eudicotyledons</taxon>
        <taxon>Gunneridae</taxon>
        <taxon>Pentapetalae</taxon>
        <taxon>rosids</taxon>
        <taxon>Vitales</taxon>
        <taxon>Vitaceae</taxon>
        <taxon>Viteae</taxon>
        <taxon>Vitis</taxon>
    </lineage>
</organism>
<feature type="transmembrane region" description="Helical" evidence="1">
    <location>
        <begin position="168"/>
        <end position="187"/>
    </location>
</feature>
<gene>
    <name evidence="3" type="primary">VvCHDp001063_2</name>
    <name evidence="3" type="ORF">CK203_035317</name>
</gene>
<evidence type="ECO:0000256" key="1">
    <source>
        <dbReference type="SAM" id="Phobius"/>
    </source>
</evidence>
<dbReference type="AlphaFoldDB" id="A0A438HN26"/>
<feature type="domain" description="Reverse transcriptase zinc-binding" evidence="2">
    <location>
        <begin position="17"/>
        <end position="101"/>
    </location>
</feature>
<keyword evidence="1" id="KW-0812">Transmembrane</keyword>
<evidence type="ECO:0000313" key="3">
    <source>
        <dbReference type="EMBL" id="RVW85853.1"/>
    </source>
</evidence>
<keyword evidence="1" id="KW-1133">Transmembrane helix</keyword>
<dbReference type="EMBL" id="QGNW01000199">
    <property type="protein sequence ID" value="RVW85853.1"/>
    <property type="molecule type" value="Genomic_DNA"/>
</dbReference>
<name>A0A438HN26_VITVI</name>
<feature type="transmembrane region" description="Helical" evidence="1">
    <location>
        <begin position="193"/>
        <end position="218"/>
    </location>
</feature>
<dbReference type="Pfam" id="PF13966">
    <property type="entry name" value="zf-RVT"/>
    <property type="match status" value="1"/>
</dbReference>
<accession>A0A438HN26</accession>
<evidence type="ECO:0000313" key="4">
    <source>
        <dbReference type="Proteomes" id="UP000288805"/>
    </source>
</evidence>
<protein>
    <submittedName>
        <fullName evidence="3">Putative sugar phosphate/phosphate translocator</fullName>
    </submittedName>
</protein>
<dbReference type="InterPro" id="IPR026960">
    <property type="entry name" value="RVT-Znf"/>
</dbReference>